<keyword evidence="1" id="KW-0812">Transmembrane</keyword>
<organism evidence="2">
    <name type="scientific">Curvibacter symbiont subsp. Hydra magnipapillata</name>
    <dbReference type="NCBI Taxonomy" id="667019"/>
    <lineage>
        <taxon>Bacteria</taxon>
        <taxon>Pseudomonadati</taxon>
        <taxon>Pseudomonadota</taxon>
        <taxon>Betaproteobacteria</taxon>
        <taxon>Burkholderiales</taxon>
        <taxon>Comamonadaceae</taxon>
        <taxon>Curvibacter</taxon>
    </lineage>
</organism>
<reference evidence="2" key="1">
    <citation type="journal article" date="2010" name="Nature">
        <title>The Dynamic genome of Hydra.</title>
        <authorList>
            <person name="Chapman J.A."/>
            <person name="Kirkness E.F."/>
            <person name="Simakov O."/>
            <person name="Hampson S.E."/>
            <person name="Mitros T."/>
            <person name="Weinmaier T."/>
            <person name="Rattei T."/>
            <person name="Balasubramanian P.G."/>
            <person name="Borman J."/>
            <person name="Busam D."/>
            <person name="Disbennett K."/>
            <person name="Pfannkoch C."/>
            <person name="Sumin N."/>
            <person name="Sutton G."/>
            <person name="Viswanathan L."/>
            <person name="Walenz B."/>
            <person name="Goodstein D.M."/>
            <person name="Hellsten U."/>
            <person name="Kawashima T."/>
            <person name="Prochnik S.E."/>
            <person name="Putnam N.H."/>
            <person name="Shu S."/>
            <person name="Blumberg B."/>
            <person name="Dana C.E."/>
            <person name="Gee L."/>
            <person name="Kibler D.F."/>
            <person name="Law L."/>
            <person name="Lindgens D."/>
            <person name="Martinez D.E."/>
            <person name="Peng J."/>
            <person name="Wigge P.A."/>
            <person name="Bertulat B."/>
            <person name="Guder C."/>
            <person name="Nakamura Y."/>
            <person name="Ozbek S."/>
            <person name="Watanabe H."/>
            <person name="Khalturin K."/>
            <person name="Hemmrich G."/>
            <person name="Franke A."/>
            <person name="Augustin R."/>
            <person name="Fraune S."/>
            <person name="Hayakawa E."/>
            <person name="Hayakawa S."/>
            <person name="Hirose M."/>
            <person name="Hwang J."/>
            <person name="Ikeo K."/>
            <person name="Nishimiya-Fujisawa C."/>
            <person name="Ogura A."/>
            <person name="Takahashi T."/>
            <person name="Steinmetz P.R."/>
            <person name="Zhang X."/>
            <person name="Aufschnaiter R."/>
            <person name="Eder M.K."/>
            <person name="Gorny A.K."/>
            <person name="Salvenmoser W."/>
            <person name="Heimberg A.M."/>
            <person name="Wheeler B.M."/>
            <person name="Peterson K.J."/>
            <person name="Boettger A."/>
            <person name="Tischler P."/>
            <person name="Wolf A."/>
            <person name="Gojobori T."/>
            <person name="Remington K.A."/>
            <person name="Strausberg R.L."/>
            <person name="Venter J."/>
            <person name="Technau U."/>
            <person name="Hobmayer B."/>
            <person name="Bosch T.C."/>
            <person name="Holstein T.W."/>
            <person name="Fujisawa T."/>
            <person name="Bode H.R."/>
            <person name="David C.N."/>
            <person name="Rokhsar D.S."/>
            <person name="Steele R.E."/>
        </authorList>
    </citation>
    <scope>NUCLEOTIDE SEQUENCE</scope>
</reference>
<evidence type="ECO:0000313" key="2">
    <source>
        <dbReference type="EMBL" id="CBA26291.1"/>
    </source>
</evidence>
<proteinExistence type="predicted"/>
<evidence type="ECO:0000256" key="1">
    <source>
        <dbReference type="SAM" id="Phobius"/>
    </source>
</evidence>
<feature type="transmembrane region" description="Helical" evidence="1">
    <location>
        <begin position="12"/>
        <end position="33"/>
    </location>
</feature>
<name>C9Y602_CURXX</name>
<keyword evidence="1" id="KW-0472">Membrane</keyword>
<dbReference type="AlphaFoldDB" id="C9Y602"/>
<keyword evidence="1" id="KW-1133">Transmembrane helix</keyword>
<dbReference type="EMBL" id="FN543101">
    <property type="protein sequence ID" value="CBA26291.1"/>
    <property type="molecule type" value="Genomic_DNA"/>
</dbReference>
<accession>C9Y602</accession>
<gene>
    <name evidence="2" type="ORF">Csp_E33790</name>
</gene>
<sequence length="78" mass="8530">MIRLRRLIQPSKAAFWLMLALNGLSTALVWIVQNRNLSPIASVIVAVFAIGNAVLGLRFAWHLLNSPAENEGPTPGPR</sequence>
<feature type="transmembrane region" description="Helical" evidence="1">
    <location>
        <begin position="39"/>
        <end position="61"/>
    </location>
</feature>
<protein>
    <submittedName>
        <fullName evidence="2">Uncharacterized protein</fullName>
    </submittedName>
</protein>